<dbReference type="GO" id="GO:0035870">
    <property type="term" value="F:dITP diphosphatase activity"/>
    <property type="evidence" value="ECO:0007669"/>
    <property type="project" value="UniProtKB-UniRule"/>
</dbReference>
<comment type="cofactor">
    <cofactor evidence="10">
        <name>Mg(2+)</name>
        <dbReference type="ChEBI" id="CHEBI:18420"/>
    </cofactor>
    <text evidence="10">Binds 1 Mg(2+) ion per subunit.</text>
</comment>
<dbReference type="HAMAP" id="MF_01405">
    <property type="entry name" value="Non_canon_purine_NTPase"/>
    <property type="match status" value="1"/>
</dbReference>
<dbReference type="Gene3D" id="3.90.950.10">
    <property type="match status" value="1"/>
</dbReference>
<dbReference type="GO" id="GO:0000166">
    <property type="term" value="F:nucleotide binding"/>
    <property type="evidence" value="ECO:0007669"/>
    <property type="project" value="UniProtKB-KW"/>
</dbReference>
<comment type="catalytic activity">
    <reaction evidence="10">
        <text>ITP + H2O = IMP + diphosphate + H(+)</text>
        <dbReference type="Rhea" id="RHEA:29399"/>
        <dbReference type="ChEBI" id="CHEBI:15377"/>
        <dbReference type="ChEBI" id="CHEBI:15378"/>
        <dbReference type="ChEBI" id="CHEBI:33019"/>
        <dbReference type="ChEBI" id="CHEBI:58053"/>
        <dbReference type="ChEBI" id="CHEBI:61402"/>
        <dbReference type="EC" id="3.6.1.66"/>
    </reaction>
</comment>
<dbReference type="RefSeq" id="WP_013739418.1">
    <property type="nucleotide sequence ID" value="NC_015436.1"/>
</dbReference>
<keyword evidence="12" id="KW-1185">Reference proteome</keyword>
<comment type="catalytic activity">
    <reaction evidence="9 10">
        <text>XTP + H2O = XMP + diphosphate + H(+)</text>
        <dbReference type="Rhea" id="RHEA:28610"/>
        <dbReference type="ChEBI" id="CHEBI:15377"/>
        <dbReference type="ChEBI" id="CHEBI:15378"/>
        <dbReference type="ChEBI" id="CHEBI:33019"/>
        <dbReference type="ChEBI" id="CHEBI:57464"/>
        <dbReference type="ChEBI" id="CHEBI:61314"/>
        <dbReference type="EC" id="3.6.1.66"/>
    </reaction>
</comment>
<dbReference type="HOGENOM" id="CLU_082080_0_2_12"/>
<reference evidence="11 12" key="2">
    <citation type="journal article" date="2012" name="Stand. Genomic Sci.">
        <title>Complete genome sequence of the termite hindgut bacterium Spirochaeta coccoides type strain (SPN1(T)), reclassification in the genus Sphaerochaeta as Sphaerochaeta coccoides comb. nov. and emendations of the family Spirochaetaceae and the genus Sphaerochaeta.</title>
        <authorList>
            <person name="Abt B."/>
            <person name="Han C."/>
            <person name="Scheuner C."/>
            <person name="Lu M."/>
            <person name="Lapidus A."/>
            <person name="Nolan M."/>
            <person name="Lucas S."/>
            <person name="Hammon N."/>
            <person name="Deshpande S."/>
            <person name="Cheng J.F."/>
            <person name="Tapia R."/>
            <person name="Goodwin L.A."/>
            <person name="Pitluck S."/>
            <person name="Liolios K."/>
            <person name="Pagani I."/>
            <person name="Ivanova N."/>
            <person name="Mavromatis K."/>
            <person name="Mikhailova N."/>
            <person name="Huntemann M."/>
            <person name="Pati A."/>
            <person name="Chen A."/>
            <person name="Palaniappan K."/>
            <person name="Land M."/>
            <person name="Hauser L."/>
            <person name="Brambilla E.M."/>
            <person name="Rohde M."/>
            <person name="Spring S."/>
            <person name="Gronow S."/>
            <person name="Goker M."/>
            <person name="Woyke T."/>
            <person name="Bristow J."/>
            <person name="Eisen J.A."/>
            <person name="Markowitz V."/>
            <person name="Hugenholtz P."/>
            <person name="Kyrpides N.C."/>
            <person name="Klenk H.P."/>
            <person name="Detter J.C."/>
        </authorList>
    </citation>
    <scope>NUCLEOTIDE SEQUENCE [LARGE SCALE GENOMIC DNA]</scope>
    <source>
        <strain evidence="12">ATCC BAA-1237 / DSM 17374 / SPN1</strain>
    </source>
</reference>
<evidence type="ECO:0000256" key="10">
    <source>
        <dbReference type="HAMAP-Rule" id="MF_01405"/>
    </source>
</evidence>
<dbReference type="PANTHER" id="PTHR11067">
    <property type="entry name" value="INOSINE TRIPHOSPHATE PYROPHOSPHATASE/HAM1 PROTEIN"/>
    <property type="match status" value="1"/>
</dbReference>
<evidence type="ECO:0000313" key="12">
    <source>
        <dbReference type="Proteomes" id="UP000007939"/>
    </source>
</evidence>
<keyword evidence="7 10" id="KW-0546">Nucleotide metabolism</keyword>
<feature type="binding site" evidence="10">
    <location>
        <position position="81"/>
    </location>
    <ligand>
        <name>Mg(2+)</name>
        <dbReference type="ChEBI" id="CHEBI:18420"/>
    </ligand>
</feature>
<evidence type="ECO:0000256" key="2">
    <source>
        <dbReference type="ARBA" id="ARBA00011738"/>
    </source>
</evidence>
<dbReference type="PANTHER" id="PTHR11067:SF9">
    <property type="entry name" value="INOSINE TRIPHOSPHATE PYROPHOSPHATASE"/>
    <property type="match status" value="1"/>
</dbReference>
<feature type="binding site" evidence="10">
    <location>
        <position position="191"/>
    </location>
    <ligand>
        <name>substrate</name>
    </ligand>
</feature>
<sequence length="231" mass="25389">MYDEFGIVVAMKKILLASGNLHKKEEIQRMLPEYEIMTPTDVGVLWDCEENAPTFTGNALIKALALHKVTSTMGIPILADDSGLVIPALGGEPGVHSARYGSENAGRLLEAHEKNKYLLHNMEGYVGSQRKASFVCAIAVVFSSLCHFTVQEEVEGSILTEEHGSGGFGYDPIFFVDEAGMSMAALDSWQKDYFSHRGRALRAAQKILTSVYCNKESTIKRHADEQDTTAK</sequence>
<dbReference type="Pfam" id="PF01725">
    <property type="entry name" value="Ham1p_like"/>
    <property type="match status" value="1"/>
</dbReference>
<dbReference type="EC" id="3.6.1.66" evidence="10"/>
<evidence type="ECO:0000256" key="4">
    <source>
        <dbReference type="ARBA" id="ARBA00022741"/>
    </source>
</evidence>
<comment type="function">
    <text evidence="10">Pyrophosphatase that catalyzes the hydrolysis of nucleoside triphosphates to their monophosphate derivatives, with a high preference for the non-canonical purine nucleotides XTP (xanthosine triphosphate), dITP (deoxyinosine triphosphate) and ITP. Seems to function as a house-cleaning enzyme that removes non-canonical purine nucleotides from the nucleotide pool, thus preventing their incorporation into DNA/RNA and avoiding chromosomal lesions.</text>
</comment>
<comment type="subunit">
    <text evidence="2 10">Homodimer.</text>
</comment>
<dbReference type="InterPro" id="IPR029001">
    <property type="entry name" value="ITPase-like_fam"/>
</dbReference>
<dbReference type="SUPFAM" id="SSF52972">
    <property type="entry name" value="ITPase-like"/>
    <property type="match status" value="1"/>
</dbReference>
<feature type="binding site" evidence="10">
    <location>
        <begin position="168"/>
        <end position="171"/>
    </location>
    <ligand>
        <name>substrate</name>
    </ligand>
</feature>
<comment type="similarity">
    <text evidence="1 10">Belongs to the HAM1 NTPase family.</text>
</comment>
<dbReference type="GO" id="GO:0009146">
    <property type="term" value="P:purine nucleoside triphosphate catabolic process"/>
    <property type="evidence" value="ECO:0007669"/>
    <property type="project" value="UniProtKB-UniRule"/>
</dbReference>
<evidence type="ECO:0000256" key="7">
    <source>
        <dbReference type="ARBA" id="ARBA00023080"/>
    </source>
</evidence>
<feature type="binding site" evidence="10">
    <location>
        <position position="49"/>
    </location>
    <ligand>
        <name>Mg(2+)</name>
        <dbReference type="ChEBI" id="CHEBI:18420"/>
    </ligand>
</feature>
<reference evidence="12" key="1">
    <citation type="submission" date="2011-04" db="EMBL/GenBank/DDBJ databases">
        <title>The complete genome of Spirochaeta coccoides DSM 17374.</title>
        <authorList>
            <person name="Lucas S."/>
            <person name="Copeland A."/>
            <person name="Lapidus A."/>
            <person name="Bruce D."/>
            <person name="Goodwin L."/>
            <person name="Pitluck S."/>
            <person name="Peters L."/>
            <person name="Kyrpides N."/>
            <person name="Mavromatis K."/>
            <person name="Pagani I."/>
            <person name="Ivanova N."/>
            <person name="Ovchinnikova G."/>
            <person name="Lu M."/>
            <person name="Detter J.C."/>
            <person name="Tapia R."/>
            <person name="Han C."/>
            <person name="Land M."/>
            <person name="Hauser L."/>
            <person name="Markowitz V."/>
            <person name="Cheng J.-F."/>
            <person name="Hugenholtz P."/>
            <person name="Woyke T."/>
            <person name="Wu D."/>
            <person name="Spring S."/>
            <person name="Schroeder M."/>
            <person name="Brambilla E."/>
            <person name="Klenk H.-P."/>
            <person name="Eisen J.A."/>
        </authorList>
    </citation>
    <scope>NUCLEOTIDE SEQUENCE [LARGE SCALE GENOMIC DNA]</scope>
    <source>
        <strain evidence="12">ATCC BAA-1237 / DSM 17374 / SPN1</strain>
    </source>
</reference>
<dbReference type="eggNOG" id="COG0127">
    <property type="taxonomic scope" value="Bacteria"/>
</dbReference>
<dbReference type="EMBL" id="CP002659">
    <property type="protein sequence ID" value="AEC02022.1"/>
    <property type="molecule type" value="Genomic_DNA"/>
</dbReference>
<dbReference type="GO" id="GO:0046872">
    <property type="term" value="F:metal ion binding"/>
    <property type="evidence" value="ECO:0007669"/>
    <property type="project" value="UniProtKB-KW"/>
</dbReference>
<dbReference type="GO" id="GO:0036220">
    <property type="term" value="F:ITP diphosphatase activity"/>
    <property type="evidence" value="ECO:0007669"/>
    <property type="project" value="UniProtKB-UniRule"/>
</dbReference>
<dbReference type="GO" id="GO:0009117">
    <property type="term" value="P:nucleotide metabolic process"/>
    <property type="evidence" value="ECO:0007669"/>
    <property type="project" value="UniProtKB-KW"/>
</dbReference>
<organism evidence="11 12">
    <name type="scientific">Parasphaerochaeta coccoides (strain ATCC BAA-1237 / DSM 17374 / SPN1)</name>
    <name type="common">Sphaerochaeta coccoides</name>
    <dbReference type="NCBI Taxonomy" id="760011"/>
    <lineage>
        <taxon>Bacteria</taxon>
        <taxon>Pseudomonadati</taxon>
        <taxon>Spirochaetota</taxon>
        <taxon>Spirochaetia</taxon>
        <taxon>Spirochaetales</taxon>
        <taxon>Sphaerochaetaceae</taxon>
        <taxon>Parasphaerochaeta</taxon>
    </lineage>
</organism>
<evidence type="ECO:0000313" key="11">
    <source>
        <dbReference type="EMBL" id="AEC02022.1"/>
    </source>
</evidence>
<keyword evidence="4 10" id="KW-0547">Nucleotide-binding</keyword>
<keyword evidence="5 10" id="KW-0378">Hydrolase</keyword>
<dbReference type="STRING" id="760011.Spico_0797"/>
<dbReference type="KEGG" id="scc:Spico_0797"/>
<dbReference type="Proteomes" id="UP000007939">
    <property type="component" value="Chromosome"/>
</dbReference>
<keyword evidence="6 10" id="KW-0460">Magnesium</keyword>
<proteinExistence type="inferred from homology"/>
<evidence type="ECO:0000256" key="9">
    <source>
        <dbReference type="ARBA" id="ARBA00052017"/>
    </source>
</evidence>
<dbReference type="InterPro" id="IPR020922">
    <property type="entry name" value="dITP/XTP_pyrophosphatase"/>
</dbReference>
<evidence type="ECO:0000256" key="6">
    <source>
        <dbReference type="ARBA" id="ARBA00022842"/>
    </source>
</evidence>
<keyword evidence="3 10" id="KW-0479">Metal-binding</keyword>
<dbReference type="AlphaFoldDB" id="F4GHC3"/>
<accession>F4GHC3</accession>
<evidence type="ECO:0000256" key="5">
    <source>
        <dbReference type="ARBA" id="ARBA00022801"/>
    </source>
</evidence>
<feature type="binding site" evidence="10">
    <location>
        <begin position="18"/>
        <end position="23"/>
    </location>
    <ligand>
        <name>substrate</name>
    </ligand>
</feature>
<feature type="binding site" evidence="10">
    <location>
        <begin position="196"/>
        <end position="197"/>
    </location>
    <ligand>
        <name>substrate</name>
    </ligand>
</feature>
<name>F4GHC3_PARC1</name>
<feature type="active site" description="Proton acceptor" evidence="10">
    <location>
        <position position="81"/>
    </location>
</feature>
<gene>
    <name evidence="11" type="ordered locus">Spico_0797</name>
</gene>
<protein>
    <recommendedName>
        <fullName evidence="10">dITP/XTP pyrophosphatase</fullName>
        <ecNumber evidence="10">3.6.1.66</ecNumber>
    </recommendedName>
    <alternativeName>
        <fullName evidence="10">Non-canonical purine NTP pyrophosphatase</fullName>
    </alternativeName>
    <alternativeName>
        <fullName evidence="10">Non-standard purine NTP pyrophosphatase</fullName>
    </alternativeName>
    <alternativeName>
        <fullName evidence="10">Nucleoside-triphosphate diphosphatase</fullName>
    </alternativeName>
    <alternativeName>
        <fullName evidence="10">Nucleoside-triphosphate pyrophosphatase</fullName>
        <shortName evidence="10">NTPase</shortName>
    </alternativeName>
</protein>
<evidence type="ECO:0000256" key="3">
    <source>
        <dbReference type="ARBA" id="ARBA00022723"/>
    </source>
</evidence>
<evidence type="ECO:0000256" key="8">
    <source>
        <dbReference type="ARBA" id="ARBA00051875"/>
    </source>
</evidence>
<dbReference type="FunFam" id="3.90.950.10:FF:000001">
    <property type="entry name" value="dITP/XTP pyrophosphatase"/>
    <property type="match status" value="1"/>
</dbReference>
<evidence type="ECO:0000256" key="1">
    <source>
        <dbReference type="ARBA" id="ARBA00008023"/>
    </source>
</evidence>
<dbReference type="InterPro" id="IPR002637">
    <property type="entry name" value="RdgB/HAM1"/>
</dbReference>
<dbReference type="GO" id="GO:0005829">
    <property type="term" value="C:cytosol"/>
    <property type="evidence" value="ECO:0007669"/>
    <property type="project" value="TreeGrafter"/>
</dbReference>
<dbReference type="GO" id="GO:0036222">
    <property type="term" value="F:XTP diphosphatase activity"/>
    <property type="evidence" value="ECO:0007669"/>
    <property type="project" value="UniProtKB-UniRule"/>
</dbReference>
<dbReference type="CDD" id="cd00515">
    <property type="entry name" value="HAM1"/>
    <property type="match status" value="1"/>
</dbReference>
<dbReference type="GO" id="GO:0017111">
    <property type="term" value="F:ribonucleoside triphosphate phosphatase activity"/>
    <property type="evidence" value="ECO:0007669"/>
    <property type="project" value="InterPro"/>
</dbReference>
<comment type="catalytic activity">
    <reaction evidence="8 10">
        <text>dITP + H2O = dIMP + diphosphate + H(+)</text>
        <dbReference type="Rhea" id="RHEA:28342"/>
        <dbReference type="ChEBI" id="CHEBI:15377"/>
        <dbReference type="ChEBI" id="CHEBI:15378"/>
        <dbReference type="ChEBI" id="CHEBI:33019"/>
        <dbReference type="ChEBI" id="CHEBI:61194"/>
        <dbReference type="ChEBI" id="CHEBI:61382"/>
        <dbReference type="EC" id="3.6.1.66"/>
    </reaction>
</comment>
<feature type="binding site" evidence="10">
    <location>
        <position position="82"/>
    </location>
    <ligand>
        <name>substrate</name>
    </ligand>
</feature>